<accession>A0AAU8HZL7</accession>
<evidence type="ECO:0000313" key="2">
    <source>
        <dbReference type="EMBL" id="XCI78072.1"/>
    </source>
</evidence>
<evidence type="ECO:0000259" key="1">
    <source>
        <dbReference type="Pfam" id="PF23961"/>
    </source>
</evidence>
<sequence>MTKIILGLMKRKVVTLASIYEQIEAYENNILENIGAFIHRLVGLPVFLMDKPFIKPDGPYLALRIVSSDDSNGWSQKFSFENDMFSYLMDNKYDIELLACRGRPVTLLTYVLAALRGADELKYQYLYSKGVSFLSATNVAQANTILDGDKTEPRARIFLTFNTTMVIEDLATTEVEQVDLTVTSYRTSYEDPTPLSLSLDLVNIYAGVLESSDAVYSFVNKDGLPKNTSSTWWNNS</sequence>
<dbReference type="Pfam" id="PF23961">
    <property type="entry name" value="Phage_tail_terminator_9"/>
    <property type="match status" value="1"/>
</dbReference>
<name>A0AAU8HZL7_9CAUD</name>
<dbReference type="NCBIfam" id="NF047498">
    <property type="entry name" value="LIC_12616_fam"/>
    <property type="match status" value="1"/>
</dbReference>
<protein>
    <submittedName>
        <fullName evidence="2">Tail terminator</fullName>
    </submittedName>
</protein>
<feature type="domain" description="Phage neck terminator protein gp12-like" evidence="1">
    <location>
        <begin position="32"/>
        <end position="183"/>
    </location>
</feature>
<dbReference type="EMBL" id="PP895363">
    <property type="protein sequence ID" value="XCI78072.1"/>
    <property type="molecule type" value="Genomic_DNA"/>
</dbReference>
<dbReference type="InterPro" id="IPR057087">
    <property type="entry name" value="Gp12-like"/>
</dbReference>
<proteinExistence type="predicted"/>
<reference evidence="2" key="1">
    <citation type="submission" date="2024-06" db="EMBL/GenBank/DDBJ databases">
        <title>High activity and specificity of bacteriophage cocktails against carbapenem-resistant Klebsiella pneumoniae belonging to high-risk clones CG258 and ST307.</title>
        <authorList>
            <person name="Jimenez Quiceno J."/>
            <person name="Salazar Ospina L."/>
            <person name="Tellez Carrasquilla S."/>
        </authorList>
    </citation>
    <scope>NUCLEOTIDE SEQUENCE</scope>
</reference>
<organism evidence="2">
    <name type="scientific">Klebsiella phage FKP3</name>
    <dbReference type="NCBI Taxonomy" id="3231233"/>
    <lineage>
        <taxon>Viruses</taxon>
        <taxon>Duplodnaviria</taxon>
        <taxon>Heunggongvirae</taxon>
        <taxon>Uroviricota</taxon>
        <taxon>Caudoviricetes</taxon>
        <taxon>Stephanstirmvirinae</taxon>
        <taxon>Justusliebigvirus</taxon>
    </lineage>
</organism>